<dbReference type="PROSITE" id="PS50885">
    <property type="entry name" value="HAMP"/>
    <property type="match status" value="1"/>
</dbReference>
<evidence type="ECO:0000256" key="10">
    <source>
        <dbReference type="SAM" id="Coils"/>
    </source>
</evidence>
<keyword evidence="11" id="KW-0472">Membrane</keyword>
<keyword evidence="15" id="KW-1185">Reference proteome</keyword>
<comment type="subcellular location">
    <subcellularLocation>
        <location evidence="2">Membrane</location>
    </subcellularLocation>
</comment>
<dbReference type="Gene3D" id="6.10.340.10">
    <property type="match status" value="1"/>
</dbReference>
<evidence type="ECO:0000256" key="3">
    <source>
        <dbReference type="ARBA" id="ARBA00012438"/>
    </source>
</evidence>
<evidence type="ECO:0000256" key="7">
    <source>
        <dbReference type="ARBA" id="ARBA00022777"/>
    </source>
</evidence>
<name>A0ABU5S0I5_9BACT</name>
<feature type="transmembrane region" description="Helical" evidence="11">
    <location>
        <begin position="35"/>
        <end position="54"/>
    </location>
</feature>
<evidence type="ECO:0000256" key="8">
    <source>
        <dbReference type="ARBA" id="ARBA00022840"/>
    </source>
</evidence>
<gene>
    <name evidence="14" type="ORF">VB776_03370</name>
</gene>
<keyword evidence="4" id="KW-0597">Phosphoprotein</keyword>
<dbReference type="InterPro" id="IPR000014">
    <property type="entry name" value="PAS"/>
</dbReference>
<comment type="caution">
    <text evidence="14">The sequence shown here is derived from an EMBL/GenBank/DDBJ whole genome shotgun (WGS) entry which is preliminary data.</text>
</comment>
<protein>
    <recommendedName>
        <fullName evidence="3">histidine kinase</fullName>
        <ecNumber evidence="3">2.7.13.3</ecNumber>
    </recommendedName>
</protein>
<proteinExistence type="predicted"/>
<dbReference type="InterPro" id="IPR035965">
    <property type="entry name" value="PAS-like_dom_sf"/>
</dbReference>
<evidence type="ECO:0000256" key="9">
    <source>
        <dbReference type="ARBA" id="ARBA00023012"/>
    </source>
</evidence>
<keyword evidence="5" id="KW-0808">Transferase</keyword>
<keyword evidence="10" id="KW-0175">Coiled coil</keyword>
<evidence type="ECO:0000256" key="1">
    <source>
        <dbReference type="ARBA" id="ARBA00000085"/>
    </source>
</evidence>
<dbReference type="PANTHER" id="PTHR43065:SF10">
    <property type="entry name" value="PEROXIDE STRESS-ACTIVATED HISTIDINE KINASE MAK3"/>
    <property type="match status" value="1"/>
</dbReference>
<dbReference type="PANTHER" id="PTHR43065">
    <property type="entry name" value="SENSOR HISTIDINE KINASE"/>
    <property type="match status" value="1"/>
</dbReference>
<evidence type="ECO:0000259" key="12">
    <source>
        <dbReference type="PROSITE" id="PS50109"/>
    </source>
</evidence>
<dbReference type="Pfam" id="PF02518">
    <property type="entry name" value="HATPase_c"/>
    <property type="match status" value="1"/>
</dbReference>
<dbReference type="InterPro" id="IPR003594">
    <property type="entry name" value="HATPase_dom"/>
</dbReference>
<evidence type="ECO:0000259" key="13">
    <source>
        <dbReference type="PROSITE" id="PS50885"/>
    </source>
</evidence>
<dbReference type="InterPro" id="IPR003660">
    <property type="entry name" value="HAMP_dom"/>
</dbReference>
<dbReference type="SUPFAM" id="SSF55785">
    <property type="entry name" value="PYP-like sensor domain (PAS domain)"/>
    <property type="match status" value="1"/>
</dbReference>
<dbReference type="SUPFAM" id="SSF55874">
    <property type="entry name" value="ATPase domain of HSP90 chaperone/DNA topoisomerase II/histidine kinase"/>
    <property type="match status" value="1"/>
</dbReference>
<accession>A0ABU5S0I5</accession>
<evidence type="ECO:0000256" key="4">
    <source>
        <dbReference type="ARBA" id="ARBA00022553"/>
    </source>
</evidence>
<evidence type="ECO:0000313" key="14">
    <source>
        <dbReference type="EMBL" id="MEA5401942.1"/>
    </source>
</evidence>
<evidence type="ECO:0000256" key="2">
    <source>
        <dbReference type="ARBA" id="ARBA00004370"/>
    </source>
</evidence>
<feature type="transmembrane region" description="Helical" evidence="11">
    <location>
        <begin position="60"/>
        <end position="79"/>
    </location>
</feature>
<keyword evidence="11" id="KW-1133">Transmembrane helix</keyword>
<dbReference type="InterPro" id="IPR005467">
    <property type="entry name" value="His_kinase_dom"/>
</dbReference>
<dbReference type="Proteomes" id="UP001303899">
    <property type="component" value="Unassembled WGS sequence"/>
</dbReference>
<reference evidence="14 15" key="1">
    <citation type="submission" date="2023-12" db="EMBL/GenBank/DDBJ databases">
        <title>Novel species of the genus Arcicella isolated from rivers.</title>
        <authorList>
            <person name="Lu H."/>
        </authorList>
    </citation>
    <scope>NUCLEOTIDE SEQUENCE [LARGE SCALE GENOMIC DNA]</scope>
    <source>
        <strain evidence="14 15">DC2W</strain>
    </source>
</reference>
<evidence type="ECO:0000256" key="11">
    <source>
        <dbReference type="SAM" id="Phobius"/>
    </source>
</evidence>
<sequence>MKEFKIDIKTIFTKNTPHSKLIIQNSKALSLKAKYILFVTLIHAVIIFLTFRLLNENKLYFILSEILVLASIAIAIKLYQDFIQPLKFLLMGAEAIKDQDFSVKFRKVGKQEMDELIEVYNAMIDQLRNERLQAMEQHFFLEKLIQASPIAIVILDFDGNITKANPQAQALFSLPEYSSSTLSLSQIQHPIIPYLILLENREAKTIQLNGLSTYKIQRSFFMDRGFARPFLLIEELTNEIWATEKKAYGKVIRMMAHEVNNSIGAVNSILEVTKKFIEDDDLSNALKVATERNDRLNLFMRRFADIVRLPLPNKEIKSMSNVVKNVVELMRLQMEQKGISLQTAYQENTNQASFDVGQIEQVLVNILKNAIEACDGNTEKIIQVSVTNTQIIIGNNGKPIPEAIEKQLFTPFFSDKPEGQGIGLMLCREILNNHGFAFSLQTNKESITEFIIDFV</sequence>
<dbReference type="Pfam" id="PF13188">
    <property type="entry name" value="PAS_8"/>
    <property type="match status" value="1"/>
</dbReference>
<dbReference type="SMART" id="SM00387">
    <property type="entry name" value="HATPase_c"/>
    <property type="match status" value="1"/>
</dbReference>
<keyword evidence="11" id="KW-0812">Transmembrane</keyword>
<dbReference type="EMBL" id="JAYGIL010000003">
    <property type="protein sequence ID" value="MEA5401942.1"/>
    <property type="molecule type" value="Genomic_DNA"/>
</dbReference>
<dbReference type="PROSITE" id="PS50109">
    <property type="entry name" value="HIS_KIN"/>
    <property type="match status" value="1"/>
</dbReference>
<feature type="domain" description="Histidine kinase" evidence="12">
    <location>
        <begin position="254"/>
        <end position="455"/>
    </location>
</feature>
<comment type="catalytic activity">
    <reaction evidence="1">
        <text>ATP + protein L-histidine = ADP + protein N-phospho-L-histidine.</text>
        <dbReference type="EC" id="2.7.13.3"/>
    </reaction>
</comment>
<evidence type="ECO:0000256" key="6">
    <source>
        <dbReference type="ARBA" id="ARBA00022741"/>
    </source>
</evidence>
<dbReference type="Gene3D" id="3.30.565.10">
    <property type="entry name" value="Histidine kinase-like ATPase, C-terminal domain"/>
    <property type="match status" value="1"/>
</dbReference>
<dbReference type="InterPro" id="IPR036890">
    <property type="entry name" value="HATPase_C_sf"/>
</dbReference>
<keyword evidence="8 14" id="KW-0067">ATP-binding</keyword>
<evidence type="ECO:0000313" key="15">
    <source>
        <dbReference type="Proteomes" id="UP001303899"/>
    </source>
</evidence>
<feature type="domain" description="HAMP" evidence="13">
    <location>
        <begin position="80"/>
        <end position="132"/>
    </location>
</feature>
<dbReference type="EC" id="2.7.13.3" evidence="3"/>
<keyword evidence="6" id="KW-0547">Nucleotide-binding</keyword>
<organism evidence="14 15">
    <name type="scientific">Arcicella gelida</name>
    <dbReference type="NCBI Taxonomy" id="2984195"/>
    <lineage>
        <taxon>Bacteria</taxon>
        <taxon>Pseudomonadati</taxon>
        <taxon>Bacteroidota</taxon>
        <taxon>Cytophagia</taxon>
        <taxon>Cytophagales</taxon>
        <taxon>Flectobacillaceae</taxon>
        <taxon>Arcicella</taxon>
    </lineage>
</organism>
<keyword evidence="9" id="KW-0902">Two-component regulatory system</keyword>
<dbReference type="RefSeq" id="WP_323326024.1">
    <property type="nucleotide sequence ID" value="NZ_JAYGIL010000003.1"/>
</dbReference>
<evidence type="ECO:0000256" key="5">
    <source>
        <dbReference type="ARBA" id="ARBA00022679"/>
    </source>
</evidence>
<keyword evidence="7" id="KW-0418">Kinase</keyword>
<dbReference type="Gene3D" id="3.30.450.20">
    <property type="entry name" value="PAS domain"/>
    <property type="match status" value="1"/>
</dbReference>
<feature type="coiled-coil region" evidence="10">
    <location>
        <begin position="110"/>
        <end position="137"/>
    </location>
</feature>
<dbReference type="GO" id="GO:0005524">
    <property type="term" value="F:ATP binding"/>
    <property type="evidence" value="ECO:0007669"/>
    <property type="project" value="UniProtKB-KW"/>
</dbReference>
<dbReference type="Gene3D" id="1.10.287.130">
    <property type="match status" value="1"/>
</dbReference>